<dbReference type="EMBL" id="FO082057">
    <property type="protein sequence ID" value="CCE78416.1"/>
    <property type="molecule type" value="Genomic_DNA"/>
</dbReference>
<evidence type="ECO:0000313" key="3">
    <source>
        <dbReference type="EMBL" id="CCE78416.1"/>
    </source>
</evidence>
<dbReference type="STRING" id="559304.G8YS79"/>
<dbReference type="InterPro" id="IPR016805">
    <property type="entry name" value="MIX23_fungal"/>
</dbReference>
<organism evidence="3 5">
    <name type="scientific">Pichia sorbitophila (strain ATCC MYA-4447 / BCRC 22081 / CBS 7064 / NBRC 10061 / NRRL Y-12695)</name>
    <name type="common">Hybrid yeast</name>
    <dbReference type="NCBI Taxonomy" id="559304"/>
    <lineage>
        <taxon>Eukaryota</taxon>
        <taxon>Fungi</taxon>
        <taxon>Dikarya</taxon>
        <taxon>Ascomycota</taxon>
        <taxon>Saccharomycotina</taxon>
        <taxon>Pichiomycetes</taxon>
        <taxon>Debaryomycetaceae</taxon>
        <taxon>Millerozyma</taxon>
    </lineage>
</organism>
<dbReference type="OMA" id="QFCFNER"/>
<evidence type="ECO:0000313" key="5">
    <source>
        <dbReference type="Proteomes" id="UP000005222"/>
    </source>
</evidence>
<reference evidence="5" key="2">
    <citation type="journal article" date="2012" name="G3 (Bethesda)">
        <title>Pichia sorbitophila, an interspecies yeast hybrid reveals early steps of genome resolution following polyploidization.</title>
        <authorList>
            <person name="Leh Louis V."/>
            <person name="Despons L."/>
            <person name="Friedrich A."/>
            <person name="Martin T."/>
            <person name="Durrens P."/>
            <person name="Casaregola S."/>
            <person name="Neuveglise C."/>
            <person name="Fairhead C."/>
            <person name="Marck C."/>
            <person name="Cruz J.A."/>
            <person name="Straub M.L."/>
            <person name="Kugler V."/>
            <person name="Sacerdot C."/>
            <person name="Uzunov Z."/>
            <person name="Thierry A."/>
            <person name="Weiss S."/>
            <person name="Bleykasten C."/>
            <person name="De Montigny J."/>
            <person name="Jacques N."/>
            <person name="Jung P."/>
            <person name="Lemaire M."/>
            <person name="Mallet S."/>
            <person name="Morel G."/>
            <person name="Richard G.F."/>
            <person name="Sarkar A."/>
            <person name="Savel G."/>
            <person name="Schacherer J."/>
            <person name="Seret M.L."/>
            <person name="Talla E."/>
            <person name="Samson G."/>
            <person name="Jubin C."/>
            <person name="Poulain J."/>
            <person name="Vacherie B."/>
            <person name="Barbe V."/>
            <person name="Pelletier E."/>
            <person name="Sherman D.J."/>
            <person name="Westhof E."/>
            <person name="Weissenbach J."/>
            <person name="Baret P.V."/>
            <person name="Wincker P."/>
            <person name="Gaillardin C."/>
            <person name="Dujon B."/>
            <person name="Souciet J.L."/>
        </authorList>
    </citation>
    <scope>NUCLEOTIDE SEQUENCE [LARGE SCALE GENOMIC DNA]</scope>
    <source>
        <strain evidence="5">ATCC MYA-4447 / BCRC 22081 / CBS 7064 / NBRC 10061 / NRRL Y-12695</strain>
    </source>
</reference>
<keyword evidence="5" id="KW-1185">Reference proteome</keyword>
<comment type="similarity">
    <text evidence="1">Belongs to the MIX23 family.</text>
</comment>
<dbReference type="InterPro" id="IPR019171">
    <property type="entry name" value="MIX23"/>
</dbReference>
<dbReference type="eggNOG" id="ENOG502S17Q">
    <property type="taxonomic scope" value="Eukaryota"/>
</dbReference>
<evidence type="ECO:0000256" key="1">
    <source>
        <dbReference type="ARBA" id="ARBA00024204"/>
    </source>
</evidence>
<gene>
    <name evidence="3" type="primary">Piso0_001039</name>
    <name evidence="3" type="ORF">GNLVRS01_PISO0C09550g</name>
    <name evidence="4" type="ORF">GNLVRS01_PISO0D09617g</name>
</gene>
<sequence length="163" mass="19030">MILSELLTPENCHSSVRLREFLRLSRIASDDGIRQHLNSVKSKEDCDKYFQNSILPEWKARAEVIEYCSAYSAQLRDSTSKSADGGVADSLNSNGQSDPRVDPYAQRSFVEEKERRFQDCDFIDNWVKNEKIIDDILKESTQEVLNQKCYYNKWIESFKKFKN</sequence>
<accession>G8YS79</accession>
<proteinExistence type="inferred from homology"/>
<dbReference type="Proteomes" id="UP000005222">
    <property type="component" value="Chromosome D"/>
</dbReference>
<dbReference type="Proteomes" id="UP000005222">
    <property type="component" value="Chromosome C"/>
</dbReference>
<dbReference type="PIRSF" id="PIRSF022603">
    <property type="entry name" value="UCP022603"/>
    <property type="match status" value="1"/>
</dbReference>
<dbReference type="FunCoup" id="G8YS79">
    <property type="interactions" value="25"/>
</dbReference>
<dbReference type="EMBL" id="FO082056">
    <property type="protein sequence ID" value="CCE79002.1"/>
    <property type="molecule type" value="Genomic_DNA"/>
</dbReference>
<evidence type="ECO:0000313" key="4">
    <source>
        <dbReference type="EMBL" id="CCE79002.1"/>
    </source>
</evidence>
<dbReference type="Pfam" id="PF09774">
    <property type="entry name" value="MIX23"/>
    <property type="match status" value="1"/>
</dbReference>
<dbReference type="InParanoid" id="G8YS79"/>
<dbReference type="PANTHER" id="PTHR31905">
    <property type="entry name" value="COILED-COIL DOMAIN-CONTAINING PROTEIN 58"/>
    <property type="match status" value="1"/>
</dbReference>
<name>G8YS79_PICSO</name>
<protein>
    <submittedName>
        <fullName evidence="3">Piso0_001039 protein</fullName>
    </submittedName>
</protein>
<reference evidence="3" key="1">
    <citation type="submission" date="2011-10" db="EMBL/GenBank/DDBJ databases">
        <authorList>
            <person name="Genoscope - CEA"/>
        </authorList>
    </citation>
    <scope>NUCLEOTIDE SEQUENCE</scope>
</reference>
<feature type="region of interest" description="Disordered" evidence="2">
    <location>
        <begin position="79"/>
        <end position="102"/>
    </location>
</feature>
<dbReference type="GO" id="GO:0005758">
    <property type="term" value="C:mitochondrial intermembrane space"/>
    <property type="evidence" value="ECO:0007669"/>
    <property type="project" value="InterPro"/>
</dbReference>
<dbReference type="HOGENOM" id="CLU_118733_0_0_1"/>
<dbReference type="OrthoDB" id="5593818at2759"/>
<dbReference type="PANTHER" id="PTHR31905:SF2">
    <property type="entry name" value="PROTEIN MIX23"/>
    <property type="match status" value="1"/>
</dbReference>
<evidence type="ECO:0000256" key="2">
    <source>
        <dbReference type="SAM" id="MobiDB-lite"/>
    </source>
</evidence>
<dbReference type="AlphaFoldDB" id="G8YS79"/>